<evidence type="ECO:0000313" key="2">
    <source>
        <dbReference type="EMBL" id="KAF0042935.1"/>
    </source>
</evidence>
<organism evidence="2 3">
    <name type="scientific">Scophthalmus maximus</name>
    <name type="common">Turbot</name>
    <name type="synonym">Psetta maxima</name>
    <dbReference type="NCBI Taxonomy" id="52904"/>
    <lineage>
        <taxon>Eukaryota</taxon>
        <taxon>Metazoa</taxon>
        <taxon>Chordata</taxon>
        <taxon>Craniata</taxon>
        <taxon>Vertebrata</taxon>
        <taxon>Euteleostomi</taxon>
        <taxon>Actinopterygii</taxon>
        <taxon>Neopterygii</taxon>
        <taxon>Teleostei</taxon>
        <taxon>Neoteleostei</taxon>
        <taxon>Acanthomorphata</taxon>
        <taxon>Carangaria</taxon>
        <taxon>Pleuronectiformes</taxon>
        <taxon>Pleuronectoidei</taxon>
        <taxon>Scophthalmidae</taxon>
        <taxon>Scophthalmus</taxon>
    </lineage>
</organism>
<reference evidence="2 3" key="1">
    <citation type="submission" date="2019-06" db="EMBL/GenBank/DDBJ databases">
        <title>Draft genomes of female and male turbot (Scophthalmus maximus).</title>
        <authorList>
            <person name="Xu H."/>
            <person name="Xu X.-W."/>
            <person name="Shao C."/>
            <person name="Chen S."/>
        </authorList>
    </citation>
    <scope>NUCLEOTIDE SEQUENCE [LARGE SCALE GENOMIC DNA]</scope>
    <source>
        <strain evidence="2">Ysfricsl-2016a</strain>
        <tissue evidence="2">Blood</tissue>
    </source>
</reference>
<gene>
    <name evidence="2" type="ORF">F2P81_004272</name>
</gene>
<sequence>MHHCVYFSKPVPISDIPIQLRKKKTHNLLEVTPQSCSSYLSPSSDVRQDGRRKKNSTSLNVNRDRHKRKTAFELLDRSNSLDHRTAPCVGRSADSGDWLTGGEASPSRLSYRASDPVSLHNSCRSGGSSVGYKKDGVVVVVVVLVVSSRAGWTAVTTSRRQGAVVSLCRKLVVI</sequence>
<evidence type="ECO:0000256" key="1">
    <source>
        <dbReference type="SAM" id="MobiDB-lite"/>
    </source>
</evidence>
<feature type="compositionally biased region" description="Low complexity" evidence="1">
    <location>
        <begin position="35"/>
        <end position="44"/>
    </location>
</feature>
<evidence type="ECO:0000313" key="3">
    <source>
        <dbReference type="Proteomes" id="UP000438429"/>
    </source>
</evidence>
<accession>A0A6A4TCJ7</accession>
<name>A0A6A4TCJ7_SCOMX</name>
<feature type="region of interest" description="Disordered" evidence="1">
    <location>
        <begin position="35"/>
        <end position="63"/>
    </location>
</feature>
<dbReference type="Proteomes" id="UP000438429">
    <property type="component" value="Unassembled WGS sequence"/>
</dbReference>
<proteinExistence type="predicted"/>
<protein>
    <submittedName>
        <fullName evidence="2">Uncharacterized protein</fullName>
    </submittedName>
</protein>
<comment type="caution">
    <text evidence="2">The sequence shown here is derived from an EMBL/GenBank/DDBJ whole genome shotgun (WGS) entry which is preliminary data.</text>
</comment>
<dbReference type="AlphaFoldDB" id="A0A6A4TCJ7"/>
<dbReference type="EMBL" id="VEVO01000004">
    <property type="protein sequence ID" value="KAF0042935.1"/>
    <property type="molecule type" value="Genomic_DNA"/>
</dbReference>